<comment type="caution">
    <text evidence="13">The sequence shown here is derived from an EMBL/GenBank/DDBJ whole genome shotgun (WGS) entry which is preliminary data.</text>
</comment>
<dbReference type="GO" id="GO:0070403">
    <property type="term" value="F:NAD+ binding"/>
    <property type="evidence" value="ECO:0007669"/>
    <property type="project" value="InterPro"/>
</dbReference>
<dbReference type="GeneID" id="39587271"/>
<feature type="binding site" evidence="10">
    <location>
        <position position="360"/>
    </location>
    <ligand>
        <name>Zn(2+)</name>
        <dbReference type="ChEBI" id="CHEBI:29105"/>
    </ligand>
</feature>
<feature type="compositionally biased region" description="Low complexity" evidence="11">
    <location>
        <begin position="31"/>
        <end position="43"/>
    </location>
</feature>
<keyword evidence="6 10" id="KW-0862">Zinc</keyword>
<feature type="region of interest" description="Disordered" evidence="11">
    <location>
        <begin position="56"/>
        <end position="110"/>
    </location>
</feature>
<dbReference type="STRING" id="105984.A0A427XHM7"/>
<feature type="compositionally biased region" description="Basic and acidic residues" evidence="11">
    <location>
        <begin position="548"/>
        <end position="557"/>
    </location>
</feature>
<keyword evidence="14" id="KW-1185">Reference proteome</keyword>
<dbReference type="Proteomes" id="UP000279236">
    <property type="component" value="Unassembled WGS sequence"/>
</dbReference>
<feature type="binding site" evidence="10">
    <location>
        <position position="363"/>
    </location>
    <ligand>
        <name>Zn(2+)</name>
        <dbReference type="ChEBI" id="CHEBI:29105"/>
    </ligand>
</feature>
<feature type="domain" description="Deacetylase sirtuin-type" evidence="12">
    <location>
        <begin position="200"/>
        <end position="506"/>
    </location>
</feature>
<dbReference type="RefSeq" id="XP_028473410.1">
    <property type="nucleotide sequence ID" value="XM_028618454.1"/>
</dbReference>
<evidence type="ECO:0000259" key="12">
    <source>
        <dbReference type="PROSITE" id="PS50305"/>
    </source>
</evidence>
<evidence type="ECO:0000256" key="10">
    <source>
        <dbReference type="PROSITE-ProRule" id="PRU00236"/>
    </source>
</evidence>
<feature type="compositionally biased region" description="Low complexity" evidence="11">
    <location>
        <begin position="9"/>
        <end position="18"/>
    </location>
</feature>
<dbReference type="InterPro" id="IPR026590">
    <property type="entry name" value="Ssirtuin_cat_dom"/>
</dbReference>
<dbReference type="Gene3D" id="3.40.50.1220">
    <property type="entry name" value="TPP-binding domain"/>
    <property type="match status" value="1"/>
</dbReference>
<feature type="region of interest" description="Disordered" evidence="11">
    <location>
        <begin position="548"/>
        <end position="644"/>
    </location>
</feature>
<evidence type="ECO:0000256" key="4">
    <source>
        <dbReference type="ARBA" id="ARBA00022679"/>
    </source>
</evidence>
<gene>
    <name evidence="13" type="primary">SIR2</name>
    <name evidence="13" type="ORF">EHS24_002728</name>
</gene>
<evidence type="ECO:0000256" key="1">
    <source>
        <dbReference type="ARBA" id="ARBA00001947"/>
    </source>
</evidence>
<dbReference type="Gene3D" id="3.30.1600.10">
    <property type="entry name" value="SIR2/SIRT2 'Small Domain"/>
    <property type="match status" value="1"/>
</dbReference>
<evidence type="ECO:0000256" key="2">
    <source>
        <dbReference type="ARBA" id="ARBA00004173"/>
    </source>
</evidence>
<evidence type="ECO:0000256" key="11">
    <source>
        <dbReference type="SAM" id="MobiDB-lite"/>
    </source>
</evidence>
<reference evidence="13 14" key="1">
    <citation type="submission" date="2018-11" db="EMBL/GenBank/DDBJ databases">
        <title>Genome sequence of Apiotrichum porosum DSM 27194.</title>
        <authorList>
            <person name="Aliyu H."/>
            <person name="Gorte O."/>
            <person name="Ochsenreither K."/>
        </authorList>
    </citation>
    <scope>NUCLEOTIDE SEQUENCE [LARGE SCALE GENOMIC DNA]</scope>
    <source>
        <strain evidence="13 14">DSM 27194</strain>
    </source>
</reference>
<evidence type="ECO:0000313" key="13">
    <source>
        <dbReference type="EMBL" id="RSH78263.1"/>
    </source>
</evidence>
<dbReference type="GO" id="GO:0046872">
    <property type="term" value="F:metal ion binding"/>
    <property type="evidence" value="ECO:0007669"/>
    <property type="project" value="UniProtKB-KW"/>
</dbReference>
<dbReference type="EMBL" id="RSCE01000013">
    <property type="protein sequence ID" value="RSH78263.1"/>
    <property type="molecule type" value="Genomic_DNA"/>
</dbReference>
<dbReference type="Pfam" id="PF02146">
    <property type="entry name" value="SIR2"/>
    <property type="match status" value="1"/>
</dbReference>
<dbReference type="PROSITE" id="PS50305">
    <property type="entry name" value="SIRTUIN"/>
    <property type="match status" value="1"/>
</dbReference>
<dbReference type="InterPro" id="IPR026591">
    <property type="entry name" value="Sirtuin_cat_small_dom_sf"/>
</dbReference>
<evidence type="ECO:0000256" key="3">
    <source>
        <dbReference type="ARBA" id="ARBA00006924"/>
    </source>
</evidence>
<protein>
    <submittedName>
        <fullName evidence="13">NAD-dependent histone deacetylase sir2</fullName>
    </submittedName>
</protein>
<proteinExistence type="inferred from homology"/>
<evidence type="ECO:0000256" key="9">
    <source>
        <dbReference type="ARBA" id="ARBA00023128"/>
    </source>
</evidence>
<evidence type="ECO:0000313" key="14">
    <source>
        <dbReference type="Proteomes" id="UP000279236"/>
    </source>
</evidence>
<dbReference type="OrthoDB" id="420264at2759"/>
<dbReference type="AlphaFoldDB" id="A0A427XHM7"/>
<feature type="binding site" evidence="10">
    <location>
        <position position="339"/>
    </location>
    <ligand>
        <name>Zn(2+)</name>
        <dbReference type="ChEBI" id="CHEBI:29105"/>
    </ligand>
</feature>
<feature type="region of interest" description="Disordered" evidence="11">
    <location>
        <begin position="385"/>
        <end position="411"/>
    </location>
</feature>
<name>A0A427XHM7_9TREE</name>
<sequence>MSSTANHHQQQPAAARAADLSLPTGPESGQTSSASASASASTSASISTAASALDLARGGHGDSASGTATAGLLHSSSDRAHSPELAPAETYQMDSEAYDSSDAESMADSEYETLVQEADAGYTEDEAAAFVAQLKEQGLVNFLREYLAPQPDGSVQSLRKLLLGMGMVPPRSLREPGTPDLHLLGFAKVALSRVLRRREKLPQENTVDDAVRLLSTAKRIIVLSGAGISTSCGIPDFRSSTGLYAQLQAEGKYELDDPQQMFDISYFREHPEVFYSFAKQIYPSNFVPSPCHRWIKLLEDRGVLLRNYTQNIDTLESLAGVTNVLQCHGSFSTASCLRCKDRMPGSVIEPYIMSQRIPYCPKCRPQRDAEIAAIKAYRAQRRAKSKSKGKAKATWDDDETEDDDDDIPEWSGEPGIIKPDITFFGQALDSEFDECLFRDREQVDLLVIMGTSLKVAPVSEVLSHIPHSVPQIFINLTPVTHVKPDICLLGDADSIVTALSDRLGWSIPPPPHGDAAQVPITPDDAVWISGDGDWAHLHMLRSQAERAAAADKAETDKANGLAPLPTLEVNGLLRPYTPAGSDSGSDRPAKRSRMGSPEPGEEASRNGSGSGSGSGGRGRELSLVTASHSPSPSPSPAADGGVAE</sequence>
<comment type="similarity">
    <text evidence="3">Belongs to the sirtuin family. Class I subfamily.</text>
</comment>
<evidence type="ECO:0000256" key="5">
    <source>
        <dbReference type="ARBA" id="ARBA00022723"/>
    </source>
</evidence>
<dbReference type="InterPro" id="IPR029035">
    <property type="entry name" value="DHS-like_NAD/FAD-binding_dom"/>
</dbReference>
<feature type="compositionally biased region" description="Acidic residues" evidence="11">
    <location>
        <begin position="396"/>
        <end position="408"/>
    </location>
</feature>
<dbReference type="GO" id="GO:0046970">
    <property type="term" value="F:histone H4K16 deacetylase activity, NAD-dependent"/>
    <property type="evidence" value="ECO:0007669"/>
    <property type="project" value="TreeGrafter"/>
</dbReference>
<feature type="active site" description="Proton acceptor" evidence="10">
    <location>
        <position position="328"/>
    </location>
</feature>
<feature type="compositionally biased region" description="Acidic residues" evidence="11">
    <location>
        <begin position="96"/>
        <end position="110"/>
    </location>
</feature>
<keyword evidence="7" id="KW-0809">Transit peptide</keyword>
<keyword evidence="4" id="KW-0808">Transferase</keyword>
<dbReference type="GO" id="GO:0005634">
    <property type="term" value="C:nucleus"/>
    <property type="evidence" value="ECO:0007669"/>
    <property type="project" value="TreeGrafter"/>
</dbReference>
<organism evidence="13 14">
    <name type="scientific">Apiotrichum porosum</name>
    <dbReference type="NCBI Taxonomy" id="105984"/>
    <lineage>
        <taxon>Eukaryota</taxon>
        <taxon>Fungi</taxon>
        <taxon>Dikarya</taxon>
        <taxon>Basidiomycota</taxon>
        <taxon>Agaricomycotina</taxon>
        <taxon>Tremellomycetes</taxon>
        <taxon>Trichosporonales</taxon>
        <taxon>Trichosporonaceae</taxon>
        <taxon>Apiotrichum</taxon>
    </lineage>
</organism>
<keyword evidence="5 10" id="KW-0479">Metal-binding</keyword>
<dbReference type="PANTHER" id="PTHR11085:SF9">
    <property type="entry name" value="NAD-DEPENDENT PROTEIN DEACETYLASE SIRTUIN-1"/>
    <property type="match status" value="1"/>
</dbReference>
<dbReference type="InterPro" id="IPR050134">
    <property type="entry name" value="NAD-dep_sirtuin_deacylases"/>
</dbReference>
<feature type="region of interest" description="Disordered" evidence="11">
    <location>
        <begin position="1"/>
        <end position="43"/>
    </location>
</feature>
<keyword evidence="9" id="KW-0496">Mitochondrion</keyword>
<evidence type="ECO:0000256" key="8">
    <source>
        <dbReference type="ARBA" id="ARBA00023027"/>
    </source>
</evidence>
<dbReference type="InterPro" id="IPR003000">
    <property type="entry name" value="Sirtuin"/>
</dbReference>
<comment type="subcellular location">
    <subcellularLocation>
        <location evidence="2">Mitochondrion</location>
    </subcellularLocation>
</comment>
<accession>A0A427XHM7</accession>
<dbReference type="PANTHER" id="PTHR11085">
    <property type="entry name" value="NAD-DEPENDENT PROTEIN DEACYLASE SIRTUIN-5, MITOCHONDRIAL-RELATED"/>
    <property type="match status" value="1"/>
</dbReference>
<keyword evidence="8" id="KW-0520">NAD</keyword>
<evidence type="ECO:0000256" key="7">
    <source>
        <dbReference type="ARBA" id="ARBA00022946"/>
    </source>
</evidence>
<feature type="binding site" evidence="10">
    <location>
        <position position="336"/>
    </location>
    <ligand>
        <name>Zn(2+)</name>
        <dbReference type="ChEBI" id="CHEBI:29105"/>
    </ligand>
</feature>
<evidence type="ECO:0000256" key="6">
    <source>
        <dbReference type="ARBA" id="ARBA00022833"/>
    </source>
</evidence>
<dbReference type="SUPFAM" id="SSF52467">
    <property type="entry name" value="DHS-like NAD/FAD-binding domain"/>
    <property type="match status" value="1"/>
</dbReference>
<dbReference type="GO" id="GO:0005739">
    <property type="term" value="C:mitochondrion"/>
    <property type="evidence" value="ECO:0007669"/>
    <property type="project" value="UniProtKB-SubCell"/>
</dbReference>
<comment type="cofactor">
    <cofactor evidence="1">
        <name>Zn(2+)</name>
        <dbReference type="ChEBI" id="CHEBI:29105"/>
    </cofactor>
</comment>